<organism evidence="2 3">
    <name type="scientific">Cytobacillus stercorigallinarum</name>
    <dbReference type="NCBI Taxonomy" id="2762240"/>
    <lineage>
        <taxon>Bacteria</taxon>
        <taxon>Bacillati</taxon>
        <taxon>Bacillota</taxon>
        <taxon>Bacilli</taxon>
        <taxon>Bacillales</taxon>
        <taxon>Bacillaceae</taxon>
        <taxon>Cytobacillus</taxon>
    </lineage>
</organism>
<keyword evidence="3" id="KW-1185">Reference proteome</keyword>
<sequence>MEPVTFGLIAIGVAGGSLVGVSIMEGYGIKINQTAINLALEVTKYGGMLYLLKHLWAIFI</sequence>
<keyword evidence="1" id="KW-1133">Transmembrane helix</keyword>
<name>A0ABR8QNN1_9BACI</name>
<evidence type="ECO:0000256" key="1">
    <source>
        <dbReference type="SAM" id="Phobius"/>
    </source>
</evidence>
<proteinExistence type="predicted"/>
<evidence type="ECO:0000313" key="3">
    <source>
        <dbReference type="Proteomes" id="UP000657931"/>
    </source>
</evidence>
<gene>
    <name evidence="2" type="ORF">H9655_08730</name>
</gene>
<feature type="transmembrane region" description="Helical" evidence="1">
    <location>
        <begin position="6"/>
        <end position="24"/>
    </location>
</feature>
<dbReference type="Proteomes" id="UP000657931">
    <property type="component" value="Unassembled WGS sequence"/>
</dbReference>
<comment type="caution">
    <text evidence="2">The sequence shown here is derived from an EMBL/GenBank/DDBJ whole genome shotgun (WGS) entry which is preliminary data.</text>
</comment>
<keyword evidence="1" id="KW-0472">Membrane</keyword>
<protein>
    <submittedName>
        <fullName evidence="2">Uncharacterized protein</fullName>
    </submittedName>
</protein>
<reference evidence="2 3" key="1">
    <citation type="submission" date="2020-08" db="EMBL/GenBank/DDBJ databases">
        <title>A Genomic Blueprint of the Chicken Gut Microbiome.</title>
        <authorList>
            <person name="Gilroy R."/>
            <person name="Ravi A."/>
            <person name="Getino M."/>
            <person name="Pursley I."/>
            <person name="Horton D.L."/>
            <person name="Alikhan N.-F."/>
            <person name="Baker D."/>
            <person name="Gharbi K."/>
            <person name="Hall N."/>
            <person name="Watson M."/>
            <person name="Adriaenssens E.M."/>
            <person name="Foster-Nyarko E."/>
            <person name="Jarju S."/>
            <person name="Secka A."/>
            <person name="Antonio M."/>
            <person name="Oren A."/>
            <person name="Chaudhuri R."/>
            <person name="La Ragione R.M."/>
            <person name="Hildebrand F."/>
            <person name="Pallen M.J."/>
        </authorList>
    </citation>
    <scope>NUCLEOTIDE SEQUENCE [LARGE SCALE GENOMIC DNA]</scope>
    <source>
        <strain evidence="2 3">Sa5YUA1</strain>
    </source>
</reference>
<dbReference type="EMBL" id="JACSQT010000003">
    <property type="protein sequence ID" value="MBD7937115.1"/>
    <property type="molecule type" value="Genomic_DNA"/>
</dbReference>
<evidence type="ECO:0000313" key="2">
    <source>
        <dbReference type="EMBL" id="MBD7937115.1"/>
    </source>
</evidence>
<keyword evidence="1" id="KW-0812">Transmembrane</keyword>
<accession>A0ABR8QNN1</accession>